<dbReference type="Proteomes" id="UP000094197">
    <property type="component" value="Chromosome 1"/>
</dbReference>
<dbReference type="Pfam" id="PF00440">
    <property type="entry name" value="TetR_N"/>
    <property type="match status" value="1"/>
</dbReference>
<dbReference type="PANTHER" id="PTHR43479">
    <property type="entry name" value="ACREF/ENVCD OPERON REPRESSOR-RELATED"/>
    <property type="match status" value="1"/>
</dbReference>
<dbReference type="InterPro" id="IPR041483">
    <property type="entry name" value="TetR_C_34"/>
</dbReference>
<dbReference type="AlphaFoldDB" id="A0A1D7UYV5"/>
<name>A0A1D7UYV5_9LEPT</name>
<feature type="domain" description="HTH tetR-type" evidence="5">
    <location>
        <begin position="30"/>
        <end position="90"/>
    </location>
</feature>
<gene>
    <name evidence="6" type="ORF">A0128_13420</name>
</gene>
<dbReference type="InterPro" id="IPR050624">
    <property type="entry name" value="HTH-type_Tx_Regulator"/>
</dbReference>
<feature type="DNA-binding region" description="H-T-H motif" evidence="4">
    <location>
        <begin position="53"/>
        <end position="72"/>
    </location>
</feature>
<dbReference type="Gene3D" id="1.10.357.10">
    <property type="entry name" value="Tetracycline Repressor, domain 2"/>
    <property type="match status" value="1"/>
</dbReference>
<dbReference type="PRINTS" id="PR00455">
    <property type="entry name" value="HTHTETR"/>
</dbReference>
<sequence length="234" mass="26972">MEIEESEELKFSLESKNRMKTRAVKDDDKKVKKELLIRAAIALFNKSSFEKISMDQIAKKAGVAKGTLYLYFKTKEELFLEIHRMDYEIWFDSFQTFLRSKKPGTSARELSTWITESLRENQRVVRLMAIGSALLEKNVAFESALQLKTSVRKHVLEIVPEICRVLKWKRSEDALIFLTHLHALIVGLWHHAEPAPIVSKVLNSSPDFVVFQIDFFQTLESGIRALLLGSQKDS</sequence>
<dbReference type="KEGG" id="laj:A0128_13420"/>
<dbReference type="InterPro" id="IPR001647">
    <property type="entry name" value="HTH_TetR"/>
</dbReference>
<keyword evidence="7" id="KW-1185">Reference proteome</keyword>
<dbReference type="InterPro" id="IPR023772">
    <property type="entry name" value="DNA-bd_HTH_TetR-type_CS"/>
</dbReference>
<dbReference type="InterPro" id="IPR009057">
    <property type="entry name" value="Homeodomain-like_sf"/>
</dbReference>
<dbReference type="PROSITE" id="PS50977">
    <property type="entry name" value="HTH_TETR_2"/>
    <property type="match status" value="1"/>
</dbReference>
<keyword evidence="3" id="KW-0804">Transcription</keyword>
<dbReference type="OrthoDB" id="268339at2"/>
<dbReference type="SUPFAM" id="SSF46689">
    <property type="entry name" value="Homeodomain-like"/>
    <property type="match status" value="1"/>
</dbReference>
<evidence type="ECO:0000256" key="4">
    <source>
        <dbReference type="PROSITE-ProRule" id="PRU00335"/>
    </source>
</evidence>
<proteinExistence type="predicted"/>
<organism evidence="6 7">
    <name type="scientific">Leptospira tipperaryensis</name>
    <dbReference type="NCBI Taxonomy" id="2564040"/>
    <lineage>
        <taxon>Bacteria</taxon>
        <taxon>Pseudomonadati</taxon>
        <taxon>Spirochaetota</taxon>
        <taxon>Spirochaetia</taxon>
        <taxon>Leptospirales</taxon>
        <taxon>Leptospiraceae</taxon>
        <taxon>Leptospira</taxon>
    </lineage>
</organism>
<dbReference type="Pfam" id="PF17929">
    <property type="entry name" value="TetR_C_34"/>
    <property type="match status" value="1"/>
</dbReference>
<dbReference type="EMBL" id="CP015217">
    <property type="protein sequence ID" value="AOP34760.1"/>
    <property type="molecule type" value="Genomic_DNA"/>
</dbReference>
<dbReference type="PROSITE" id="PS01081">
    <property type="entry name" value="HTH_TETR_1"/>
    <property type="match status" value="1"/>
</dbReference>
<keyword evidence="1" id="KW-0805">Transcription regulation</keyword>
<reference evidence="6 7" key="1">
    <citation type="submission" date="2016-04" db="EMBL/GenBank/DDBJ databases">
        <title>Complete genome seqeunce of Leptospira alstonii serovar Room22.</title>
        <authorList>
            <person name="Nally J.E."/>
            <person name="Bayles D.O."/>
            <person name="Hurley D."/>
            <person name="Fanning S."/>
            <person name="McMahon B.J."/>
            <person name="Arent Z."/>
        </authorList>
    </citation>
    <scope>NUCLEOTIDE SEQUENCE [LARGE SCALE GENOMIC DNA]</scope>
    <source>
        <strain evidence="6 7">GWTS #1</strain>
    </source>
</reference>
<dbReference type="PANTHER" id="PTHR43479:SF22">
    <property type="entry name" value="TRANSCRIPTIONAL REGULATOR, TETR FAMILY"/>
    <property type="match status" value="1"/>
</dbReference>
<dbReference type="GO" id="GO:0003677">
    <property type="term" value="F:DNA binding"/>
    <property type="evidence" value="ECO:0007669"/>
    <property type="project" value="UniProtKB-UniRule"/>
</dbReference>
<evidence type="ECO:0000256" key="1">
    <source>
        <dbReference type="ARBA" id="ARBA00023015"/>
    </source>
</evidence>
<evidence type="ECO:0000256" key="2">
    <source>
        <dbReference type="ARBA" id="ARBA00023125"/>
    </source>
</evidence>
<evidence type="ECO:0000313" key="7">
    <source>
        <dbReference type="Proteomes" id="UP000094197"/>
    </source>
</evidence>
<evidence type="ECO:0000256" key="3">
    <source>
        <dbReference type="ARBA" id="ARBA00023163"/>
    </source>
</evidence>
<dbReference type="FunFam" id="1.10.10.60:FF:000141">
    <property type="entry name" value="TetR family transcriptional regulator"/>
    <property type="match status" value="1"/>
</dbReference>
<protein>
    <recommendedName>
        <fullName evidence="5">HTH tetR-type domain-containing protein</fullName>
    </recommendedName>
</protein>
<evidence type="ECO:0000313" key="6">
    <source>
        <dbReference type="EMBL" id="AOP34760.1"/>
    </source>
</evidence>
<evidence type="ECO:0000259" key="5">
    <source>
        <dbReference type="PROSITE" id="PS50977"/>
    </source>
</evidence>
<accession>A0A1D7UYV5</accession>
<keyword evidence="2 4" id="KW-0238">DNA-binding</keyword>